<dbReference type="InterPro" id="IPR011604">
    <property type="entry name" value="PDDEXK-like_dom_sf"/>
</dbReference>
<dbReference type="InterPro" id="IPR007527">
    <property type="entry name" value="Znf_SWIM"/>
</dbReference>
<keyword evidence="1" id="KW-0479">Metal-binding</keyword>
<dbReference type="SUPFAM" id="SSF52980">
    <property type="entry name" value="Restriction endonuclease-like"/>
    <property type="match status" value="1"/>
</dbReference>
<dbReference type="Pfam" id="PF09588">
    <property type="entry name" value="YqaJ"/>
    <property type="match status" value="1"/>
</dbReference>
<dbReference type="GO" id="GO:0006281">
    <property type="term" value="P:DNA repair"/>
    <property type="evidence" value="ECO:0007669"/>
    <property type="project" value="UniProtKB-ARBA"/>
</dbReference>
<evidence type="ECO:0000313" key="3">
    <source>
        <dbReference type="EMBL" id="KAF0703702.1"/>
    </source>
</evidence>
<keyword evidence="1" id="KW-0863">Zinc-finger</keyword>
<gene>
    <name evidence="3" type="ORF">FWK35_00031348</name>
</gene>
<evidence type="ECO:0000313" key="4">
    <source>
        <dbReference type="Proteomes" id="UP000478052"/>
    </source>
</evidence>
<dbReference type="AlphaFoldDB" id="A0A6G0VP46"/>
<dbReference type="Proteomes" id="UP000478052">
    <property type="component" value="Unassembled WGS sequence"/>
</dbReference>
<dbReference type="Gene3D" id="3.90.320.10">
    <property type="match status" value="1"/>
</dbReference>
<name>A0A6G0VP46_APHCR</name>
<comment type="caution">
    <text evidence="3">The sequence shown here is derived from an EMBL/GenBank/DDBJ whole genome shotgun (WGS) entry which is preliminary data.</text>
</comment>
<feature type="domain" description="SWIM-type" evidence="2">
    <location>
        <begin position="85"/>
        <end position="115"/>
    </location>
</feature>
<dbReference type="InterPro" id="IPR019080">
    <property type="entry name" value="YqaJ_viral_recombinase"/>
</dbReference>
<sequence>MDKQKSFLSINEIFNYLKCTPGARCVSEGEEFLNAGHIILCGIKSIIESKICLYALCLQTSALTSHPHEINGSIEMEKLKNDINYKIKLVEFLCSCKAGASGRCKHVSAILIQCTRENILEFEKISSTDIKCVWSTRKETSVHNYKPRPLIDTNCIKAHDLNMPSTVSEIDILKILIQTNPNSALAKHSIGRIMLVDGLNINDDNDDVKLEKYIANCTDWKKKVTNYFNSKKISNDYTCHGEYEEGNAHNACISKTGAIVEETGIIVSNSNPWLSYSPDGIIMDNHVPKKLLEIKCPYLGK</sequence>
<dbReference type="PANTHER" id="PTHR47526">
    <property type="entry name" value="ATP-DEPENDENT DNA HELICASE"/>
    <property type="match status" value="1"/>
</dbReference>
<proteinExistence type="predicted"/>
<dbReference type="PROSITE" id="PS50966">
    <property type="entry name" value="ZF_SWIM"/>
    <property type="match status" value="1"/>
</dbReference>
<dbReference type="OrthoDB" id="6773951at2759"/>
<keyword evidence="1" id="KW-0862">Zinc</keyword>
<organism evidence="3 4">
    <name type="scientific">Aphis craccivora</name>
    <name type="common">Cowpea aphid</name>
    <dbReference type="NCBI Taxonomy" id="307492"/>
    <lineage>
        <taxon>Eukaryota</taxon>
        <taxon>Metazoa</taxon>
        <taxon>Ecdysozoa</taxon>
        <taxon>Arthropoda</taxon>
        <taxon>Hexapoda</taxon>
        <taxon>Insecta</taxon>
        <taxon>Pterygota</taxon>
        <taxon>Neoptera</taxon>
        <taxon>Paraneoptera</taxon>
        <taxon>Hemiptera</taxon>
        <taxon>Sternorrhyncha</taxon>
        <taxon>Aphidomorpha</taxon>
        <taxon>Aphidoidea</taxon>
        <taxon>Aphididae</taxon>
        <taxon>Aphidini</taxon>
        <taxon>Aphis</taxon>
        <taxon>Aphis</taxon>
    </lineage>
</organism>
<dbReference type="InterPro" id="IPR011335">
    <property type="entry name" value="Restrct_endonuc-II-like"/>
</dbReference>
<reference evidence="3 4" key="1">
    <citation type="submission" date="2019-08" db="EMBL/GenBank/DDBJ databases">
        <title>Whole genome of Aphis craccivora.</title>
        <authorList>
            <person name="Voronova N.V."/>
            <person name="Shulinski R.S."/>
            <person name="Bandarenka Y.V."/>
            <person name="Zhorov D.G."/>
            <person name="Warner D."/>
        </authorList>
    </citation>
    <scope>NUCLEOTIDE SEQUENCE [LARGE SCALE GENOMIC DNA]</scope>
    <source>
        <strain evidence="3">180601</strain>
        <tissue evidence="3">Whole Body</tissue>
    </source>
</reference>
<evidence type="ECO:0000256" key="1">
    <source>
        <dbReference type="PROSITE-ProRule" id="PRU00325"/>
    </source>
</evidence>
<protein>
    <submittedName>
        <fullName evidence="3">YqaJ domain-containing protein</fullName>
    </submittedName>
</protein>
<evidence type="ECO:0000259" key="2">
    <source>
        <dbReference type="PROSITE" id="PS50966"/>
    </source>
</evidence>
<dbReference type="EMBL" id="VUJU01013780">
    <property type="protein sequence ID" value="KAF0703702.1"/>
    <property type="molecule type" value="Genomic_DNA"/>
</dbReference>
<keyword evidence="4" id="KW-1185">Reference proteome</keyword>
<accession>A0A6G0VP46</accession>
<dbReference type="GO" id="GO:0008270">
    <property type="term" value="F:zinc ion binding"/>
    <property type="evidence" value="ECO:0007669"/>
    <property type="project" value="UniProtKB-KW"/>
</dbReference>